<dbReference type="SUPFAM" id="SSF47203">
    <property type="entry name" value="Acyl-CoA dehydrogenase C-terminal domain-like"/>
    <property type="match status" value="1"/>
</dbReference>
<protein>
    <submittedName>
        <fullName evidence="4">Acyl-CoA dehydrogenase</fullName>
    </submittedName>
</protein>
<dbReference type="InterPro" id="IPR036250">
    <property type="entry name" value="AcylCo_DH-like_C"/>
</dbReference>
<dbReference type="Proteomes" id="UP001596067">
    <property type="component" value="Unassembled WGS sequence"/>
</dbReference>
<evidence type="ECO:0000256" key="3">
    <source>
        <dbReference type="ARBA" id="ARBA00023002"/>
    </source>
</evidence>
<dbReference type="Gene3D" id="2.40.110.10">
    <property type="entry name" value="Butyryl-CoA Dehydrogenase, subunit A, domain 2"/>
    <property type="match status" value="1"/>
</dbReference>
<keyword evidence="1" id="KW-0285">Flavoprotein</keyword>
<comment type="caution">
    <text evidence="4">The sequence shown here is derived from an EMBL/GenBank/DDBJ whole genome shotgun (WGS) entry which is preliminary data.</text>
</comment>
<organism evidence="4 5">
    <name type="scientific">Kitasatospora aburaviensis</name>
    <dbReference type="NCBI Taxonomy" id="67265"/>
    <lineage>
        <taxon>Bacteria</taxon>
        <taxon>Bacillati</taxon>
        <taxon>Actinomycetota</taxon>
        <taxon>Actinomycetes</taxon>
        <taxon>Kitasatosporales</taxon>
        <taxon>Streptomycetaceae</taxon>
        <taxon>Kitasatospora</taxon>
    </lineage>
</organism>
<evidence type="ECO:0000313" key="4">
    <source>
        <dbReference type="EMBL" id="MFC5889075.1"/>
    </source>
</evidence>
<name>A0ABW1F5I1_9ACTN</name>
<dbReference type="PANTHER" id="PTHR43884:SF20">
    <property type="entry name" value="ACYL-COA DEHYDROGENASE FADE28"/>
    <property type="match status" value="1"/>
</dbReference>
<reference evidence="5" key="1">
    <citation type="journal article" date="2019" name="Int. J. Syst. Evol. Microbiol.">
        <title>The Global Catalogue of Microorganisms (GCM) 10K type strain sequencing project: providing services to taxonomists for standard genome sequencing and annotation.</title>
        <authorList>
            <consortium name="The Broad Institute Genomics Platform"/>
            <consortium name="The Broad Institute Genome Sequencing Center for Infectious Disease"/>
            <person name="Wu L."/>
            <person name="Ma J."/>
        </authorList>
    </citation>
    <scope>NUCLEOTIDE SEQUENCE [LARGE SCALE GENOMIC DNA]</scope>
    <source>
        <strain evidence="5">CGMCC 4.1469</strain>
    </source>
</reference>
<keyword evidence="3" id="KW-0560">Oxidoreductase</keyword>
<evidence type="ECO:0000256" key="1">
    <source>
        <dbReference type="ARBA" id="ARBA00022630"/>
    </source>
</evidence>
<dbReference type="InterPro" id="IPR037069">
    <property type="entry name" value="AcylCoA_DH/ox_N_sf"/>
</dbReference>
<evidence type="ECO:0000313" key="5">
    <source>
        <dbReference type="Proteomes" id="UP001596067"/>
    </source>
</evidence>
<dbReference type="EMBL" id="JBHSOD010000050">
    <property type="protein sequence ID" value="MFC5889075.1"/>
    <property type="molecule type" value="Genomic_DNA"/>
</dbReference>
<keyword evidence="2" id="KW-0274">FAD</keyword>
<keyword evidence="5" id="KW-1185">Reference proteome</keyword>
<dbReference type="SUPFAM" id="SSF56645">
    <property type="entry name" value="Acyl-CoA dehydrogenase NM domain-like"/>
    <property type="match status" value="1"/>
</dbReference>
<dbReference type="RefSeq" id="WP_313767007.1">
    <property type="nucleotide sequence ID" value="NZ_BAAAVH010000020.1"/>
</dbReference>
<accession>A0ABW1F5I1</accession>
<dbReference type="PANTHER" id="PTHR43884">
    <property type="entry name" value="ACYL-COA DEHYDROGENASE"/>
    <property type="match status" value="1"/>
</dbReference>
<dbReference type="Gene3D" id="1.10.540.10">
    <property type="entry name" value="Acyl-CoA dehydrogenase/oxidase, N-terminal domain"/>
    <property type="match status" value="1"/>
</dbReference>
<sequence>MRFLETERQTLEKFMPGLDGQLAAVPLAELERPGNPALALFKASGGPNLLIPADQGGAGATALEATRVMRAIGTRSPSLGVASTMHHFSVASLAEASLGDGFEWMLLEGIAAGNLLLASGFAEGRTGASILAPNLRGEWRDGNLVVTGAKKPCSLSRSMDLLTASVAVTDEGGRERMAVVVIPSDSPGLEIRPFWSNFVLAGAESDEVVLKDVEVPKRLVVMTDSTDHQRPDQLQTSGFIWFELLVTASYLGAACALVEQVLAAGRADAVERAALVIEAESAMAMLEGVARAKDAGEQGEEMLAEVLCVRYAVQDAIGRINRRAVELLGGMAYIGSSDAAYLSAACAGLMFHPPSRTHMSEQLCEHFAGRPLRVG</sequence>
<gene>
    <name evidence="4" type="ORF">ACFP0N_29310</name>
</gene>
<evidence type="ECO:0000256" key="2">
    <source>
        <dbReference type="ARBA" id="ARBA00022827"/>
    </source>
</evidence>
<dbReference type="InterPro" id="IPR046373">
    <property type="entry name" value="Acyl-CoA_Oxase/DH_mid-dom_sf"/>
</dbReference>
<proteinExistence type="predicted"/>
<dbReference type="InterPro" id="IPR009100">
    <property type="entry name" value="AcylCoA_DH/oxidase_NM_dom_sf"/>
</dbReference>